<proteinExistence type="predicted"/>
<dbReference type="AlphaFoldDB" id="A0A6G7XK85"/>
<name>A0A6G7XK85_9MICO</name>
<dbReference type="EMBL" id="CP049863">
    <property type="protein sequence ID" value="QIK64839.1"/>
    <property type="molecule type" value="Genomic_DNA"/>
</dbReference>
<gene>
    <name evidence="1" type="ORF">G7068_10990</name>
</gene>
<evidence type="ECO:0000313" key="1">
    <source>
        <dbReference type="EMBL" id="QIK64839.1"/>
    </source>
</evidence>
<dbReference type="KEGG" id="lvi:G7068_10990"/>
<protein>
    <submittedName>
        <fullName evidence="1">Uncharacterized protein</fullName>
    </submittedName>
</protein>
<accession>A0A6G7XK85</accession>
<reference evidence="1 2" key="1">
    <citation type="submission" date="2020-03" db="EMBL/GenBank/DDBJ databases">
        <title>Leucobacter sp. nov., isolated from beetles.</title>
        <authorList>
            <person name="Hyun D.-W."/>
            <person name="Bae J.-W."/>
        </authorList>
    </citation>
    <scope>NUCLEOTIDE SEQUENCE [LARGE SCALE GENOMIC DNA]</scope>
    <source>
        <strain evidence="1 2">HDW9C</strain>
    </source>
</reference>
<dbReference type="Proteomes" id="UP000502677">
    <property type="component" value="Chromosome"/>
</dbReference>
<keyword evidence="2" id="KW-1185">Reference proteome</keyword>
<organism evidence="1 2">
    <name type="scientific">Leucobacter viscericola</name>
    <dbReference type="NCBI Taxonomy" id="2714935"/>
    <lineage>
        <taxon>Bacteria</taxon>
        <taxon>Bacillati</taxon>
        <taxon>Actinomycetota</taxon>
        <taxon>Actinomycetes</taxon>
        <taxon>Micrococcales</taxon>
        <taxon>Microbacteriaceae</taxon>
        <taxon>Leucobacter</taxon>
    </lineage>
</organism>
<sequence length="18" mass="1996">MPVAVSTALAVLLSRRRR</sequence>
<evidence type="ECO:0000313" key="2">
    <source>
        <dbReference type="Proteomes" id="UP000502677"/>
    </source>
</evidence>